<evidence type="ECO:0000256" key="12">
    <source>
        <dbReference type="SAM" id="MobiDB-lite"/>
    </source>
</evidence>
<feature type="transmembrane region" description="Helical" evidence="13">
    <location>
        <begin position="45"/>
        <end position="67"/>
    </location>
</feature>
<dbReference type="GO" id="GO:0005249">
    <property type="term" value="F:voltage-gated potassium channel activity"/>
    <property type="evidence" value="ECO:0007669"/>
    <property type="project" value="InterPro"/>
</dbReference>
<dbReference type="InterPro" id="IPR002110">
    <property type="entry name" value="Ankyrin_rpt"/>
</dbReference>
<organism evidence="16 17">
    <name type="scientific">Cymbomonas tetramitiformis</name>
    <dbReference type="NCBI Taxonomy" id="36881"/>
    <lineage>
        <taxon>Eukaryota</taxon>
        <taxon>Viridiplantae</taxon>
        <taxon>Chlorophyta</taxon>
        <taxon>Pyramimonadophyceae</taxon>
        <taxon>Pyramimonadales</taxon>
        <taxon>Pyramimonadaceae</taxon>
        <taxon>Cymbomonas</taxon>
    </lineage>
</organism>
<evidence type="ECO:0000256" key="11">
    <source>
        <dbReference type="PROSITE-ProRule" id="PRU00023"/>
    </source>
</evidence>
<dbReference type="InterPro" id="IPR018490">
    <property type="entry name" value="cNMP-bd_dom_sf"/>
</dbReference>
<dbReference type="InterPro" id="IPR005821">
    <property type="entry name" value="Ion_trans_dom"/>
</dbReference>
<keyword evidence="6" id="KW-0106">Calcium</keyword>
<sequence length="2434" mass="272641">MAYLFSDRDWVLMLCMMPRVIRPIKLWTYVRQQEMDLQVDVRKLAVLKFGILLFGSMHWLGCMLFWLSRLMDFDTSSGSGTMVGQFQVHSETDFDPEGDNQLSFAYLYILFRGLNALSSTGYDQAVPKTVSEMLASITMLYVSLVMEAYVLGILFHYLVKKDPDVEAFQKRMQSLHNYVAHRNLPHELSERLVRYFEFQYAKQSAVSNGEVISSLPLSMQMKVCSYQYADVIARNRSLFRGCNEQFLSMITVHLKEVYLMPGETLLKQGDMSRSIAFVTHGSLECYKDDAILRTVRADSDDATIVGEVAFFMGIPEPYTFASRENSDCTLLVFSKDDYEELILNFPEQHDVLVTHLLAEYELDRVGSDIRSREVSLDDENFDENFINLKQSIQNALVRRNSDALAAMTYAASEGDVDMVSVLLKRGLPVNSSDYDNRTTLHLACAEGNLRVVELLVAEGADINMQDRWGNTALYDAIQNKHGQIIDYLTRHGGRLETTNTAGLLCAAASEGDVNAMATLISNEVDPDCGDYDSRTALHLAASEGMLMVVQYLIMNKANLNVSDRWGSTPLQDAVLAGHKMVANLLYERGGRLMISDEAGTVCSAAAEGEVQRISLLMQCGLDVNAGDYDQRRAMHLACAEMQVLSVYYLLNICMAEVNCVDRWGCSPLDDALLSGMREVIVMVKAAGGRTGAELAALNAPREADSACGAATAAVPEAAAEEEQVEAATERETVAVEEESRIQVCLKLAPPPRATTLESPPPPAAPQIKSAEDDASFMILVRNNIKELESQVQARLVYPDMIEEDDRHTFHFKTSMRIISQLVDVQLSTATIPNYLKQLNRALEEATSLLCKVMGTATTAKMYQARLKRIKETKSTTITLDGDGPTHMEVELGRERMIAIINKAMLTLSFAKGAISDFDKMLLHIRRTVHTPGSPNMASQLSAVLEGVGCYDVPAETHSKILQDILWYQDKKRNEMTSSLESENSVSGFALLLSYTFRQQLRNSSECAAAALPERLLESMKAMKVAFRLFDLDDSGEITSSEAFQWWTAMRHFGCTAIEEIFGCQHLVDGEGPDPIPFEIFAIRVFALLVDEYDTELTAQASIEDSDCEDQDLHVEIPEAEDSDVHVIDTKGFADLDDEDLDDAEALMRRGKTKTGSGPDGLRSDRRGDSAQSFYEGEESAISLSTRNDFQTQLADAAHKQFGTIVRKTPAKGFFAQLAHLRKMLSPVAGSEKGEQQHSPKQLDADTLRKIFDRVDKNHNGVVSYGELETSLKASHAVDPSMLSQVQAIFGDLDKNRDLRISWEEFNDAFRKNTTMLNSIFGSMAHDNRSFAISPSSPAKFYWDCLMRASYLFFLFEVPLRISFRVLERQSWHYLALCQIVDSMLLVNIVINFFTAYKNKKSVMVTELPRIRRHYFGADFPVDMLCALPTDLFLLLCTTVLEVDTPYVLMSWLRIPRLFTLPRLWALLTGHKIKSRKKWVVGALRRLLPIILIPCHLLACMWWYLGVEYSGSMGRRWVEYYEGFGKSDIEHDGTILEQYLVSYYWITATLATTGLVGDMMPKNYLEMVFTCGVMLVQLTLMKYVIGEFSHLVMEQDAQLVETRRAIFQMTNFVQQRKLPEELGLEITNFINTSDREQPAGGDILKEEDMFSLLSRSLQVVRPAGCRALQVAAPCRLCALQVARRACLESPPAPLPTACLRAPVTTLTGGGWDARAQVDVAKYICRSQLDKIKMFEGCKLNFLDGISVIMRETTFPPETYIYHVNEVSREMYILNSGRVELTTKTESDGETVDSYISPGMVFGEVSFLFGIRQTSNARVGSSIAVAFTLLKAAYTQIIKLYPDEEEHIIKVVLNSWQEQYDVKSESGSSVGSDSASSAVSSLASHVSEIDDLTNVKKVLEHAKLKKKNEKIVALIDAAAKNETKEVDRILASGDLTVNDGDYDQRRPIHLAACEGHVEMVTKLIEQYGADVNVEDRLGGTPAADALRHKQEGVLKLLLTYNARLNLEDPAGRMCQAGADGDLHRLKQLTECGIDPNVGDYDSRTALHLASSNGHVECVKFLCGLPGINLDPVDRKKGTPLQDAVRHKHTDVQLFLSSQGATFGSLDIAAQLCEAAAGNNVEWLRTLWDSGADLNASDYDNRTAMHLAASNGCVEAMSWLLQKEEVDVNPVDRLGGTPLEDAYRHKRNLMILMLEENGAVRKGHPSLQCRMAEMKTRREEARRLQNIDRICEQSMRSRELMLSKHCSQWLAAMHDTVHPMLAKLCEMLSILGQLLDVHMQPDAMWGAQQNSLQRQLLLLGKDVIQLVKQLQPEHAEKHKSNRSREKMMLPKSILQHKMFRLFCPHFEQLGQARDKHLENLQSDLHQFVKMATRNDSCFESFFARRQGQQLMNSKWCSQKIAKTTKIILGAKPLTAKALIADVKGDAECSVMIDYSTL</sequence>
<dbReference type="SMART" id="SM00100">
    <property type="entry name" value="cNMP"/>
    <property type="match status" value="2"/>
</dbReference>
<keyword evidence="4 13" id="KW-0812">Transmembrane</keyword>
<dbReference type="SUPFAM" id="SSF47473">
    <property type="entry name" value="EF-hand"/>
    <property type="match status" value="1"/>
</dbReference>
<dbReference type="InterPro" id="IPR045319">
    <property type="entry name" value="KAT/AKT"/>
</dbReference>
<dbReference type="InterPro" id="IPR000595">
    <property type="entry name" value="cNMP-bd_dom"/>
</dbReference>
<feature type="domain" description="EF-hand" evidence="15">
    <location>
        <begin position="1280"/>
        <end position="1315"/>
    </location>
</feature>
<dbReference type="Gene3D" id="1.10.287.630">
    <property type="entry name" value="Helix hairpin bin"/>
    <property type="match status" value="1"/>
</dbReference>
<feature type="repeat" description="ANK" evidence="11">
    <location>
        <begin position="532"/>
        <end position="564"/>
    </location>
</feature>
<keyword evidence="11" id="KW-0040">ANK repeat</keyword>
<feature type="region of interest" description="Disordered" evidence="12">
    <location>
        <begin position="1148"/>
        <end position="1178"/>
    </location>
</feature>
<feature type="domain" description="EF-hand" evidence="15">
    <location>
        <begin position="1242"/>
        <end position="1277"/>
    </location>
</feature>
<feature type="domain" description="EF-hand" evidence="15">
    <location>
        <begin position="1017"/>
        <end position="1052"/>
    </location>
</feature>
<dbReference type="InterPro" id="IPR011992">
    <property type="entry name" value="EF-hand-dom_pair"/>
</dbReference>
<dbReference type="PROSITE" id="PS50297">
    <property type="entry name" value="ANK_REP_REGION"/>
    <property type="match status" value="4"/>
</dbReference>
<dbReference type="PROSITE" id="PS50222">
    <property type="entry name" value="EF_HAND_2"/>
    <property type="match status" value="3"/>
</dbReference>
<evidence type="ECO:0000256" key="7">
    <source>
        <dbReference type="ARBA" id="ARBA00022882"/>
    </source>
</evidence>
<feature type="transmembrane region" description="Helical" evidence="13">
    <location>
        <begin position="1371"/>
        <end position="1393"/>
    </location>
</feature>
<keyword evidence="7" id="KW-0407">Ion channel</keyword>
<dbReference type="SUPFAM" id="SSF48403">
    <property type="entry name" value="Ankyrin repeat"/>
    <property type="match status" value="2"/>
</dbReference>
<feature type="transmembrane region" description="Helical" evidence="13">
    <location>
        <begin position="1539"/>
        <end position="1556"/>
    </location>
</feature>
<feature type="repeat" description="ANK" evidence="11">
    <location>
        <begin position="1941"/>
        <end position="1974"/>
    </location>
</feature>
<evidence type="ECO:0000256" key="1">
    <source>
        <dbReference type="ARBA" id="ARBA00004141"/>
    </source>
</evidence>
<dbReference type="PANTHER" id="PTHR45743:SF2">
    <property type="entry name" value="POTASSIUM CHANNEL AKT1"/>
    <property type="match status" value="1"/>
</dbReference>
<dbReference type="InterPro" id="IPR002048">
    <property type="entry name" value="EF_hand_dom"/>
</dbReference>
<keyword evidence="9" id="KW-0406">Ion transport</keyword>
<evidence type="ECO:0000256" key="8">
    <source>
        <dbReference type="ARBA" id="ARBA00022989"/>
    </source>
</evidence>
<feature type="transmembrane region" description="Helical" evidence="13">
    <location>
        <begin position="1486"/>
        <end position="1504"/>
    </location>
</feature>
<evidence type="ECO:0000313" key="16">
    <source>
        <dbReference type="EMBL" id="KAK3283420.1"/>
    </source>
</evidence>
<feature type="repeat" description="ANK" evidence="11">
    <location>
        <begin position="2039"/>
        <end position="2059"/>
    </location>
</feature>
<evidence type="ECO:0000256" key="13">
    <source>
        <dbReference type="SAM" id="Phobius"/>
    </source>
</evidence>
<gene>
    <name evidence="16" type="ORF">CYMTET_8887</name>
</gene>
<dbReference type="GO" id="GO:0034702">
    <property type="term" value="C:monoatomic ion channel complex"/>
    <property type="evidence" value="ECO:0007669"/>
    <property type="project" value="UniProtKB-KW"/>
</dbReference>
<keyword evidence="5" id="KW-0633">Potassium transport</keyword>
<reference evidence="16 17" key="1">
    <citation type="journal article" date="2015" name="Genome Biol. Evol.">
        <title>Comparative Genomics of a Bacterivorous Green Alga Reveals Evolutionary Causalities and Consequences of Phago-Mixotrophic Mode of Nutrition.</title>
        <authorList>
            <person name="Burns J.A."/>
            <person name="Paasch A."/>
            <person name="Narechania A."/>
            <person name="Kim E."/>
        </authorList>
    </citation>
    <scope>NUCLEOTIDE SEQUENCE [LARGE SCALE GENOMIC DNA]</scope>
    <source>
        <strain evidence="16 17">PLY_AMNH</strain>
    </source>
</reference>
<keyword evidence="8 13" id="KW-1133">Transmembrane helix</keyword>
<feature type="repeat" description="ANK" evidence="11">
    <location>
        <begin position="435"/>
        <end position="467"/>
    </location>
</feature>
<evidence type="ECO:0000313" key="17">
    <source>
        <dbReference type="Proteomes" id="UP001190700"/>
    </source>
</evidence>
<protein>
    <submittedName>
        <fullName evidence="16">Uncharacterized protein</fullName>
    </submittedName>
</protein>
<dbReference type="InterPro" id="IPR018247">
    <property type="entry name" value="EF_Hand_1_Ca_BS"/>
</dbReference>
<evidence type="ECO:0000256" key="2">
    <source>
        <dbReference type="ARBA" id="ARBA00007929"/>
    </source>
</evidence>
<dbReference type="PROSITE" id="PS50088">
    <property type="entry name" value="ANK_REPEAT"/>
    <property type="match status" value="7"/>
</dbReference>
<dbReference type="InterPro" id="IPR036770">
    <property type="entry name" value="Ankyrin_rpt-contain_sf"/>
</dbReference>
<dbReference type="Pfam" id="PF13499">
    <property type="entry name" value="EF-hand_7"/>
    <property type="match status" value="1"/>
</dbReference>
<dbReference type="PROSITE" id="PS00018">
    <property type="entry name" value="EF_HAND_1"/>
    <property type="match status" value="1"/>
</dbReference>
<dbReference type="CDD" id="cd00038">
    <property type="entry name" value="CAP_ED"/>
    <property type="match status" value="2"/>
</dbReference>
<dbReference type="SMART" id="SM00248">
    <property type="entry name" value="ANK"/>
    <property type="match status" value="14"/>
</dbReference>
<name>A0AAE0GS62_9CHLO</name>
<keyword evidence="3" id="KW-0813">Transport</keyword>
<dbReference type="Gene3D" id="2.60.120.10">
    <property type="entry name" value="Jelly Rolls"/>
    <property type="match status" value="2"/>
</dbReference>
<evidence type="ECO:0000256" key="9">
    <source>
        <dbReference type="ARBA" id="ARBA00023065"/>
    </source>
</evidence>
<keyword evidence="5" id="KW-0630">Potassium</keyword>
<dbReference type="Proteomes" id="UP001190700">
    <property type="component" value="Unassembled WGS sequence"/>
</dbReference>
<evidence type="ECO:0000256" key="5">
    <source>
        <dbReference type="ARBA" id="ARBA00022826"/>
    </source>
</evidence>
<dbReference type="GO" id="GO:0005509">
    <property type="term" value="F:calcium ion binding"/>
    <property type="evidence" value="ECO:0007669"/>
    <property type="project" value="InterPro"/>
</dbReference>
<dbReference type="SUPFAM" id="SSF81324">
    <property type="entry name" value="Voltage-gated potassium channels"/>
    <property type="match status" value="2"/>
</dbReference>
<dbReference type="InterPro" id="IPR014710">
    <property type="entry name" value="RmlC-like_jellyroll"/>
</dbReference>
<feature type="repeat" description="ANK" evidence="11">
    <location>
        <begin position="565"/>
        <end position="597"/>
    </location>
</feature>
<dbReference type="EMBL" id="LGRX02002792">
    <property type="protein sequence ID" value="KAK3283420.1"/>
    <property type="molecule type" value="Genomic_DNA"/>
</dbReference>
<feature type="repeat" description="ANK" evidence="11">
    <location>
        <begin position="2137"/>
        <end position="2170"/>
    </location>
</feature>
<dbReference type="CDD" id="cd00051">
    <property type="entry name" value="EFh"/>
    <property type="match status" value="1"/>
</dbReference>
<keyword evidence="7" id="KW-0851">Voltage-gated channel</keyword>
<evidence type="ECO:0000256" key="10">
    <source>
        <dbReference type="ARBA" id="ARBA00023136"/>
    </source>
</evidence>
<evidence type="ECO:0000259" key="15">
    <source>
        <dbReference type="PROSITE" id="PS50222"/>
    </source>
</evidence>
<feature type="transmembrane region" description="Helical" evidence="13">
    <location>
        <begin position="134"/>
        <end position="159"/>
    </location>
</feature>
<keyword evidence="10 13" id="KW-0472">Membrane</keyword>
<dbReference type="Pfam" id="PF00520">
    <property type="entry name" value="Ion_trans"/>
    <property type="match status" value="1"/>
</dbReference>
<dbReference type="Pfam" id="PF00027">
    <property type="entry name" value="cNMP_binding"/>
    <property type="match status" value="2"/>
</dbReference>
<feature type="transmembrane region" description="Helical" evidence="13">
    <location>
        <begin position="1563"/>
        <end position="1584"/>
    </location>
</feature>
<comment type="caution">
    <text evidence="16">The sequence shown here is derived from an EMBL/GenBank/DDBJ whole genome shotgun (WGS) entry which is preliminary data.</text>
</comment>
<dbReference type="PROSITE" id="PS50042">
    <property type="entry name" value="CNMP_BINDING_3"/>
    <property type="match status" value="2"/>
</dbReference>
<feature type="repeat" description="ANK" evidence="11">
    <location>
        <begin position="402"/>
        <end position="434"/>
    </location>
</feature>
<evidence type="ECO:0000256" key="3">
    <source>
        <dbReference type="ARBA" id="ARBA00022448"/>
    </source>
</evidence>
<dbReference type="PANTHER" id="PTHR45743">
    <property type="entry name" value="POTASSIUM CHANNEL AKT1"/>
    <property type="match status" value="1"/>
</dbReference>
<dbReference type="Pfam" id="PF12796">
    <property type="entry name" value="Ank_2"/>
    <property type="match status" value="5"/>
</dbReference>
<evidence type="ECO:0000256" key="6">
    <source>
        <dbReference type="ARBA" id="ARBA00022837"/>
    </source>
</evidence>
<feature type="domain" description="Cyclic nucleotide-binding" evidence="14">
    <location>
        <begin position="1732"/>
        <end position="1824"/>
    </location>
</feature>
<evidence type="ECO:0000256" key="4">
    <source>
        <dbReference type="ARBA" id="ARBA00022692"/>
    </source>
</evidence>
<dbReference type="SUPFAM" id="SSF51206">
    <property type="entry name" value="cAMP-binding domain-like"/>
    <property type="match status" value="2"/>
</dbReference>
<evidence type="ECO:0000259" key="14">
    <source>
        <dbReference type="PROSITE" id="PS50042"/>
    </source>
</evidence>
<keyword evidence="5" id="KW-0631">Potassium channel</keyword>
<comment type="subcellular location">
    <subcellularLocation>
        <location evidence="1">Membrane</location>
        <topology evidence="1">Multi-pass membrane protein</topology>
    </subcellularLocation>
</comment>
<accession>A0AAE0GS62</accession>
<dbReference type="Gene3D" id="1.25.40.20">
    <property type="entry name" value="Ankyrin repeat-containing domain"/>
    <property type="match status" value="6"/>
</dbReference>
<proteinExistence type="inferred from homology"/>
<keyword evidence="17" id="KW-1185">Reference proteome</keyword>
<dbReference type="Gene3D" id="1.10.287.70">
    <property type="match status" value="2"/>
</dbReference>
<feature type="domain" description="Cyclic nucleotide-binding" evidence="14">
    <location>
        <begin position="238"/>
        <end position="359"/>
    </location>
</feature>
<dbReference type="Gene3D" id="1.10.238.10">
    <property type="entry name" value="EF-hand"/>
    <property type="match status" value="1"/>
</dbReference>
<comment type="similarity">
    <text evidence="2">Belongs to the potassium channel family. Plant (TC 1.A.1.4) subfamily.</text>
</comment>
<dbReference type="SMART" id="SM00054">
    <property type="entry name" value="EFh"/>
    <property type="match status" value="3"/>
</dbReference>